<sequence length="328" mass="36969">MVSDIPREPEMRVRKPWPVLELPQDTARDHGNDSDAAAEPPRLQVDPFQTDEFPELAESIDAKYLPEALCVHDPDGRVSGNEATETVVHYKRLYPEPEPRPGPQRTGHLYLTRQSRLGCGHHSNVYRASFRLPASLETQHVAVVAKIAVPRPEARDFLNHEAVIYNSFPGHLAQEYSGYALVPGLKYPVHVGAVVPKFFGYYVPAHQGYDARNVAEPSPILLLEECGSPVDPQTLTHDNKAECFSLFLRLHLSGFLQKSAFKKNILVQPGPLTVPPPQRSLQSPSFRVIDFGRAFARPSKNSKEWMDERETEVKDVQKVLRIPRHSMH</sequence>
<feature type="region of interest" description="Disordered" evidence="1">
    <location>
        <begin position="1"/>
        <end position="47"/>
    </location>
</feature>
<reference evidence="2" key="1">
    <citation type="submission" date="2023-03" db="EMBL/GenBank/DDBJ databases">
        <title>Massive genome expansion in bonnet fungi (Mycena s.s.) driven by repeated elements and novel gene families across ecological guilds.</title>
        <authorList>
            <consortium name="Lawrence Berkeley National Laboratory"/>
            <person name="Harder C.B."/>
            <person name="Miyauchi S."/>
            <person name="Viragh M."/>
            <person name="Kuo A."/>
            <person name="Thoen E."/>
            <person name="Andreopoulos B."/>
            <person name="Lu D."/>
            <person name="Skrede I."/>
            <person name="Drula E."/>
            <person name="Henrissat B."/>
            <person name="Morin E."/>
            <person name="Kohler A."/>
            <person name="Barry K."/>
            <person name="LaButti K."/>
            <person name="Morin E."/>
            <person name="Salamov A."/>
            <person name="Lipzen A."/>
            <person name="Mereny Z."/>
            <person name="Hegedus B."/>
            <person name="Baldrian P."/>
            <person name="Stursova M."/>
            <person name="Weitz H."/>
            <person name="Taylor A."/>
            <person name="Grigoriev I.V."/>
            <person name="Nagy L.G."/>
            <person name="Martin F."/>
            <person name="Kauserud H."/>
        </authorList>
    </citation>
    <scope>NUCLEOTIDE SEQUENCE</scope>
    <source>
        <strain evidence="2">CBHHK200</strain>
    </source>
</reference>
<feature type="compositionally biased region" description="Basic and acidic residues" evidence="1">
    <location>
        <begin position="1"/>
        <end position="13"/>
    </location>
</feature>
<name>A0AAD6SSV8_9AGAR</name>
<proteinExistence type="predicted"/>
<evidence type="ECO:0008006" key="4">
    <source>
        <dbReference type="Google" id="ProtNLM"/>
    </source>
</evidence>
<dbReference type="AlphaFoldDB" id="A0AAD6SSV8"/>
<evidence type="ECO:0000313" key="3">
    <source>
        <dbReference type="Proteomes" id="UP001218188"/>
    </source>
</evidence>
<keyword evidence="3" id="KW-1185">Reference proteome</keyword>
<evidence type="ECO:0000313" key="2">
    <source>
        <dbReference type="EMBL" id="KAJ7031152.1"/>
    </source>
</evidence>
<dbReference type="Proteomes" id="UP001218188">
    <property type="component" value="Unassembled WGS sequence"/>
</dbReference>
<protein>
    <recommendedName>
        <fullName evidence="4">Protein kinase domain-containing protein</fullName>
    </recommendedName>
</protein>
<dbReference type="EMBL" id="JARJCM010000084">
    <property type="protein sequence ID" value="KAJ7031152.1"/>
    <property type="molecule type" value="Genomic_DNA"/>
</dbReference>
<comment type="caution">
    <text evidence="2">The sequence shown here is derived from an EMBL/GenBank/DDBJ whole genome shotgun (WGS) entry which is preliminary data.</text>
</comment>
<gene>
    <name evidence="2" type="ORF">C8F04DRAFT_1111733</name>
</gene>
<evidence type="ECO:0000256" key="1">
    <source>
        <dbReference type="SAM" id="MobiDB-lite"/>
    </source>
</evidence>
<organism evidence="2 3">
    <name type="scientific">Mycena alexandri</name>
    <dbReference type="NCBI Taxonomy" id="1745969"/>
    <lineage>
        <taxon>Eukaryota</taxon>
        <taxon>Fungi</taxon>
        <taxon>Dikarya</taxon>
        <taxon>Basidiomycota</taxon>
        <taxon>Agaricomycotina</taxon>
        <taxon>Agaricomycetes</taxon>
        <taxon>Agaricomycetidae</taxon>
        <taxon>Agaricales</taxon>
        <taxon>Marasmiineae</taxon>
        <taxon>Mycenaceae</taxon>
        <taxon>Mycena</taxon>
    </lineage>
</organism>
<accession>A0AAD6SSV8</accession>